<feature type="repeat" description="WD" evidence="3">
    <location>
        <begin position="962"/>
        <end position="994"/>
    </location>
</feature>
<organism evidence="5 6">
    <name type="scientific">Rhizoctonia solani</name>
    <dbReference type="NCBI Taxonomy" id="456999"/>
    <lineage>
        <taxon>Eukaryota</taxon>
        <taxon>Fungi</taxon>
        <taxon>Dikarya</taxon>
        <taxon>Basidiomycota</taxon>
        <taxon>Agaricomycotina</taxon>
        <taxon>Agaricomycetes</taxon>
        <taxon>Cantharellales</taxon>
        <taxon>Ceratobasidiaceae</taxon>
        <taxon>Rhizoctonia</taxon>
    </lineage>
</organism>
<protein>
    <recommendedName>
        <fullName evidence="4">Nephrocystin 3-like N-terminal domain-containing protein</fullName>
    </recommendedName>
</protein>
<evidence type="ECO:0000313" key="6">
    <source>
        <dbReference type="Proteomes" id="UP000663853"/>
    </source>
</evidence>
<dbReference type="CDD" id="cd21037">
    <property type="entry name" value="MLKL_NTD"/>
    <property type="match status" value="1"/>
</dbReference>
<keyword evidence="1 3" id="KW-0853">WD repeat</keyword>
<dbReference type="InterPro" id="IPR056884">
    <property type="entry name" value="NPHP3-like_N"/>
</dbReference>
<dbReference type="CDD" id="cd00200">
    <property type="entry name" value="WD40"/>
    <property type="match status" value="2"/>
</dbReference>
<feature type="repeat" description="WD" evidence="3">
    <location>
        <begin position="1223"/>
        <end position="1264"/>
    </location>
</feature>
<dbReference type="GO" id="GO:1990234">
    <property type="term" value="C:transferase complex"/>
    <property type="evidence" value="ECO:0007669"/>
    <property type="project" value="UniProtKB-ARBA"/>
</dbReference>
<dbReference type="SMART" id="SM00320">
    <property type="entry name" value="WD40"/>
    <property type="match status" value="14"/>
</dbReference>
<feature type="repeat" description="WD" evidence="3">
    <location>
        <begin position="1048"/>
        <end position="1081"/>
    </location>
</feature>
<dbReference type="Pfam" id="PF24883">
    <property type="entry name" value="NPHP3_N"/>
    <property type="match status" value="1"/>
</dbReference>
<dbReference type="PRINTS" id="PR00320">
    <property type="entry name" value="GPROTEINBRPT"/>
</dbReference>
<feature type="repeat" description="WD" evidence="3">
    <location>
        <begin position="1266"/>
        <end position="1307"/>
    </location>
</feature>
<evidence type="ECO:0000259" key="4">
    <source>
        <dbReference type="Pfam" id="PF24883"/>
    </source>
</evidence>
<dbReference type="SUPFAM" id="SSF63825">
    <property type="entry name" value="YWTD domain"/>
    <property type="match status" value="1"/>
</dbReference>
<feature type="repeat" description="WD" evidence="3">
    <location>
        <begin position="1005"/>
        <end position="1046"/>
    </location>
</feature>
<feature type="repeat" description="WD" evidence="3">
    <location>
        <begin position="1136"/>
        <end position="1179"/>
    </location>
</feature>
<dbReference type="SUPFAM" id="SSF52540">
    <property type="entry name" value="P-loop containing nucleoside triphosphate hydrolases"/>
    <property type="match status" value="1"/>
</dbReference>
<dbReference type="Gene3D" id="3.40.50.300">
    <property type="entry name" value="P-loop containing nucleotide triphosphate hydrolases"/>
    <property type="match status" value="1"/>
</dbReference>
<accession>A0A8H2XPB3</accession>
<dbReference type="SUPFAM" id="SSF50978">
    <property type="entry name" value="WD40 repeat-like"/>
    <property type="match status" value="2"/>
</dbReference>
<dbReference type="InterPro" id="IPR019775">
    <property type="entry name" value="WD40_repeat_CS"/>
</dbReference>
<dbReference type="Gene3D" id="2.130.10.10">
    <property type="entry name" value="YVTN repeat-like/Quinoprotein amine dehydrogenase"/>
    <property type="match status" value="5"/>
</dbReference>
<feature type="repeat" description="WD" evidence="3">
    <location>
        <begin position="835"/>
        <end position="875"/>
    </location>
</feature>
<dbReference type="EMBL" id="CAJMXA010000430">
    <property type="protein sequence ID" value="CAE6430520.1"/>
    <property type="molecule type" value="Genomic_DNA"/>
</dbReference>
<dbReference type="Proteomes" id="UP000663853">
    <property type="component" value="Unassembled WGS sequence"/>
</dbReference>
<comment type="caution">
    <text evidence="5">The sequence shown here is derived from an EMBL/GenBank/DDBJ whole genome shotgun (WGS) entry which is preliminary data.</text>
</comment>
<feature type="repeat" description="WD" evidence="3">
    <location>
        <begin position="1181"/>
        <end position="1215"/>
    </location>
</feature>
<sequence>MVWEGLEQALDQLCNHLSQGVLSPLQPAIELLLGCVKMMEATADNDTLARRAYSLIAIAETLTPYLNDHHCSDLSNLLTQTVRSIHENVAKISEKRKCTWNQRFLRGKHYHEEIAHCWEAIECALRDLQLQVAASAYKIVDKDILDKRLESLNPSKSACYGFRPPGGVVRRHCAKGTRVPLLRDLNSWSGSQGTTHLRWMNGMAGTGKTTIAYTFAQELQESNKLVACFFCSRLMPELREVDRIIPTIAYQLARLSEAFGVQLCNALDNDPELGHSNISRQFDYLLKAPLRELGQITEGIVVVIDALDECAYSPEASVSVDAFVDQLITCAKTLPLKVLLTSRPEPRIRHKIKSAYGPSFPEMMISLHDVDRSQVQADIKSYLTEELALISLSDAQILHLVQQCNTLFIYAATLVRYINPSDTTTATQGRLDSVLQLSTSHSSEQYTEIDKLYHFVLNTAFGADLDDQEANIIRIVLRTVLCAQEPISTLTIAALCGHDDSNANNSFLSFALERLRSVVYVSETSDLVSVFHASFPDFLFTQKRSAKFFCDRTEHNLIISRQCFKVMKNELRFNICGLESSYAPDEQYPPEELHNRINNIITPPLWYACRYWAQHLQYTANRKALRAEMKEFLSQRLLFWMEVLNLKRNVALGADILFGVASWLMDVDPGIDAASLLEDARNFVTGFAANPVSVSTPHIYLSLLPFCPRSSAIFRCYSKYFRSLAEPDESVLQLREIAALGSWRREAEVTSVRYSPDGTHIAYGCLDGTVGLQNSYDGTSIFTTSRDQSHDKAVWSVAFSPRERQIDNKAYIVSGSNDGTIRTWNPLDGTALIVIRPLSGEIKSVAASTDGTIASGASDGTVCIWDSSNGKLLFQLIGHSEPVWSVAFSPDGTRLASGSDDHTIRLWDPLRGELMLGPLKAQTSDINTIVFSPDGTRMASGSTDRTVCVWDPDTGTVVLQPFVAHNDKVTSVRFSPNGKYLASGSMDRTIRVWDPVDGKLAAGPFEGHIGPIYSIAFSPDNTRIISGSPDQTIRIWDPRKGTLIDGALQSHSDAVFSVSFSPDGQHMASCSFDGTLRVWEVLDSVPVAVGNPLRGHTNHVTSLAFSPDCARVVTGSADRTARVWDIFEQSAPPILFEEHKGVIWSVAFSPDGHFVASASGAGDNTIWLWDPNDGSPIAEPLTRHTNEITAVAISPDGKTLTSGSRDKTLRVWDLKDPPNSLLLEGHTQTIWSVVYSHDGSKLASCSADGTIRIWNPQNGTLAAGEIQAHSERVNTIAFSPDSQYIASGSDDCSIRVWDTRTGGPVSGPYEGHLGAIWSVAYSPSGNRIVSGSHDGTIRIWDVDNNAPTVSTGDARGNAIAGGDWELHPDGWIKHDSDLLLWVPPEVARSLITPHCLSVISSCGPLRIDFSNLQLGKSWQECYVPQPDK</sequence>
<evidence type="ECO:0000256" key="2">
    <source>
        <dbReference type="ARBA" id="ARBA00022737"/>
    </source>
</evidence>
<dbReference type="PANTHER" id="PTHR22847:SF637">
    <property type="entry name" value="WD REPEAT DOMAIN 5B"/>
    <property type="match status" value="1"/>
</dbReference>
<dbReference type="InterPro" id="IPR036322">
    <property type="entry name" value="WD40_repeat_dom_sf"/>
</dbReference>
<gene>
    <name evidence="5" type="ORF">RDB_LOCUS23123</name>
</gene>
<feature type="repeat" description="WD" evidence="3">
    <location>
        <begin position="787"/>
        <end position="825"/>
    </location>
</feature>
<feature type="domain" description="Nephrocystin 3-like N-terminal" evidence="4">
    <location>
        <begin position="185"/>
        <end position="343"/>
    </location>
</feature>
<dbReference type="InterPro" id="IPR027417">
    <property type="entry name" value="P-loop_NTPase"/>
</dbReference>
<dbReference type="PROSITE" id="PS00678">
    <property type="entry name" value="WD_REPEATS_1"/>
    <property type="match status" value="6"/>
</dbReference>
<keyword evidence="2" id="KW-0677">Repeat</keyword>
<dbReference type="InterPro" id="IPR059179">
    <property type="entry name" value="MLKL-like_MCAfunc"/>
</dbReference>
<reference evidence="5" key="1">
    <citation type="submission" date="2021-01" db="EMBL/GenBank/DDBJ databases">
        <authorList>
            <person name="Kaushik A."/>
        </authorList>
    </citation>
    <scope>NUCLEOTIDE SEQUENCE</scope>
    <source>
        <strain evidence="5">AG6-10EEA</strain>
    </source>
</reference>
<evidence type="ECO:0000256" key="1">
    <source>
        <dbReference type="ARBA" id="ARBA00022574"/>
    </source>
</evidence>
<dbReference type="PANTHER" id="PTHR22847">
    <property type="entry name" value="WD40 REPEAT PROTEIN"/>
    <property type="match status" value="1"/>
</dbReference>
<dbReference type="InterPro" id="IPR015943">
    <property type="entry name" value="WD40/YVTN_repeat-like_dom_sf"/>
</dbReference>
<name>A0A8H2XPB3_9AGAM</name>
<dbReference type="PROSITE" id="PS50082">
    <property type="entry name" value="WD_REPEATS_2"/>
    <property type="match status" value="13"/>
</dbReference>
<proteinExistence type="predicted"/>
<feature type="repeat" description="WD" evidence="3">
    <location>
        <begin position="919"/>
        <end position="960"/>
    </location>
</feature>
<feature type="repeat" description="WD" evidence="3">
    <location>
        <begin position="876"/>
        <end position="908"/>
    </location>
</feature>
<feature type="repeat" description="WD" evidence="3">
    <location>
        <begin position="1309"/>
        <end position="1350"/>
    </location>
</feature>
<dbReference type="PROSITE" id="PS50294">
    <property type="entry name" value="WD_REPEATS_REGION"/>
    <property type="match status" value="12"/>
</dbReference>
<dbReference type="InterPro" id="IPR001680">
    <property type="entry name" value="WD40_rpt"/>
</dbReference>
<feature type="repeat" description="WD" evidence="3">
    <location>
        <begin position="1093"/>
        <end position="1126"/>
    </location>
</feature>
<dbReference type="Pfam" id="PF00400">
    <property type="entry name" value="WD40"/>
    <property type="match status" value="14"/>
</dbReference>
<evidence type="ECO:0000313" key="5">
    <source>
        <dbReference type="EMBL" id="CAE6430520.1"/>
    </source>
</evidence>
<evidence type="ECO:0000256" key="3">
    <source>
        <dbReference type="PROSITE-ProRule" id="PRU00221"/>
    </source>
</evidence>
<dbReference type="InterPro" id="IPR020472">
    <property type="entry name" value="WD40_PAC1"/>
</dbReference>